<dbReference type="Proteomes" id="UP001372834">
    <property type="component" value="Unassembled WGS sequence"/>
</dbReference>
<dbReference type="InterPro" id="IPR012934">
    <property type="entry name" value="Znf_AD"/>
</dbReference>
<dbReference type="InterPro" id="IPR036236">
    <property type="entry name" value="Znf_C2H2_sf"/>
</dbReference>
<feature type="domain" description="ZAD" evidence="11">
    <location>
        <begin position="43"/>
        <end position="118"/>
    </location>
</feature>
<gene>
    <name evidence="12" type="ORF">RUM43_007742</name>
</gene>
<dbReference type="Gene3D" id="3.30.160.60">
    <property type="entry name" value="Classic Zinc Finger"/>
    <property type="match status" value="7"/>
</dbReference>
<feature type="compositionally biased region" description="Basic and acidic residues" evidence="9">
    <location>
        <begin position="164"/>
        <end position="177"/>
    </location>
</feature>
<evidence type="ECO:0000256" key="6">
    <source>
        <dbReference type="ARBA" id="ARBA00023242"/>
    </source>
</evidence>
<dbReference type="InterPro" id="IPR013087">
    <property type="entry name" value="Znf_C2H2_type"/>
</dbReference>
<dbReference type="SUPFAM" id="SSF57716">
    <property type="entry name" value="Glucocorticoid receptor-like (DNA-binding domain)"/>
    <property type="match status" value="1"/>
</dbReference>
<proteinExistence type="predicted"/>
<evidence type="ECO:0000256" key="8">
    <source>
        <dbReference type="PROSITE-ProRule" id="PRU01263"/>
    </source>
</evidence>
<dbReference type="Pfam" id="PF12874">
    <property type="entry name" value="zf-met"/>
    <property type="match status" value="1"/>
</dbReference>
<dbReference type="FunFam" id="3.30.160.60:FF:000145">
    <property type="entry name" value="Zinc finger protein 574"/>
    <property type="match status" value="1"/>
</dbReference>
<dbReference type="GO" id="GO:0008270">
    <property type="term" value="F:zinc ion binding"/>
    <property type="evidence" value="ECO:0007669"/>
    <property type="project" value="UniProtKB-UniRule"/>
</dbReference>
<evidence type="ECO:0000256" key="5">
    <source>
        <dbReference type="ARBA" id="ARBA00022833"/>
    </source>
</evidence>
<keyword evidence="2 8" id="KW-0479">Metal-binding</keyword>
<dbReference type="Pfam" id="PF07776">
    <property type="entry name" value="zf-AD"/>
    <property type="match status" value="1"/>
</dbReference>
<comment type="caution">
    <text evidence="12">The sequence shown here is derived from an EMBL/GenBank/DDBJ whole genome shotgun (WGS) entry which is preliminary data.</text>
</comment>
<dbReference type="FunFam" id="3.30.160.60:FF:000100">
    <property type="entry name" value="Zinc finger 45-like"/>
    <property type="match status" value="1"/>
</dbReference>
<dbReference type="PROSITE" id="PS51915">
    <property type="entry name" value="ZAD"/>
    <property type="match status" value="1"/>
</dbReference>
<evidence type="ECO:0000256" key="7">
    <source>
        <dbReference type="PROSITE-ProRule" id="PRU00042"/>
    </source>
</evidence>
<feature type="region of interest" description="Disordered" evidence="9">
    <location>
        <begin position="129"/>
        <end position="209"/>
    </location>
</feature>
<dbReference type="PANTHER" id="PTHR24408:SF58">
    <property type="entry name" value="TRANSCRIPTION FACTOR (TFIIIA), PUTATIVE (AFU_ORTHOLOGUE AFUA_1G05150)-RELATED"/>
    <property type="match status" value="1"/>
</dbReference>
<dbReference type="SMART" id="SM00868">
    <property type="entry name" value="zf-AD"/>
    <property type="match status" value="1"/>
</dbReference>
<feature type="binding site" evidence="8">
    <location>
        <position position="91"/>
    </location>
    <ligand>
        <name>Zn(2+)</name>
        <dbReference type="ChEBI" id="CHEBI:29105"/>
    </ligand>
</feature>
<feature type="binding site" evidence="8">
    <location>
        <position position="48"/>
    </location>
    <ligand>
        <name>Zn(2+)</name>
        <dbReference type="ChEBI" id="CHEBI:29105"/>
    </ligand>
</feature>
<evidence type="ECO:0000256" key="1">
    <source>
        <dbReference type="ARBA" id="ARBA00004123"/>
    </source>
</evidence>
<feature type="domain" description="C2H2-type" evidence="10">
    <location>
        <begin position="372"/>
        <end position="400"/>
    </location>
</feature>
<feature type="domain" description="C2H2-type" evidence="10">
    <location>
        <begin position="401"/>
        <end position="428"/>
    </location>
</feature>
<sequence length="591" mass="67899">MGTTKENLFTLQPINFKEMKHDSNSDINQAKTSEFADKYDPLLFCRTCANMDPCLVPIFKEEGLGYSLNTKIEKYLPIEVSEQDDLPVHLCYHCASTLIAWDSLIVGCIEAEKKLNLLRSSAGTQQFEDIQKSGEVQTDKVSEEQVGQKKAAPDGKGKKQSKVKSNEKRDILQEKNEFNTPLETDTTGTERPNIRRKEVSPQVKKTTMSREENLKYKRVTCAKCGKKVFHSIKRHLKLFCSSRKAKSIASPSVVAKKCPQCQKIYNEPNDFLQDLYSHIVNVQVNKGTNNSNICRVCYSTCDTLDSLLEHVVSHVNSVILEGNALGEQDKKRKRETGENVTWRRNCEICGKTISRKYAMIRHMVTHTGEKKFTCHHCGKQYSQESGLQRHLSVIHEGVRKYKCPICSIVFGTNSELKSHQGTHTDPRPFQCDQCGRTFIRQKHLYHHGKYHHTENGMKRWCKLCHRYFSSPSVLKRHHKVIHLGLKEFQCHICNVQVSTKHYLQEHFKLHSSERPEVCSFCGKTFQMAGNLKQHMKTHMEKTQICYICGKKFTRRCHLIIHMGSHKNGEKSQCKGCNQVFAEKSDMCNHVL</sequence>
<keyword evidence="4 7" id="KW-0863">Zinc-finger</keyword>
<evidence type="ECO:0000313" key="12">
    <source>
        <dbReference type="EMBL" id="KAK6639469.1"/>
    </source>
</evidence>
<dbReference type="PANTHER" id="PTHR24408">
    <property type="entry name" value="ZINC FINGER PROTEIN"/>
    <property type="match status" value="1"/>
</dbReference>
<evidence type="ECO:0000313" key="13">
    <source>
        <dbReference type="Proteomes" id="UP001372834"/>
    </source>
</evidence>
<feature type="domain" description="C2H2-type" evidence="10">
    <location>
        <begin position="543"/>
        <end position="570"/>
    </location>
</feature>
<dbReference type="GO" id="GO:0043565">
    <property type="term" value="F:sequence-specific DNA binding"/>
    <property type="evidence" value="ECO:0007669"/>
    <property type="project" value="TreeGrafter"/>
</dbReference>
<feature type="domain" description="C2H2-type" evidence="10">
    <location>
        <begin position="344"/>
        <end position="371"/>
    </location>
</feature>
<keyword evidence="6" id="KW-0539">Nucleus</keyword>
<name>A0AAN8S8T1_POLSC</name>
<evidence type="ECO:0000259" key="10">
    <source>
        <dbReference type="PROSITE" id="PS50157"/>
    </source>
</evidence>
<accession>A0AAN8S8T1</accession>
<feature type="domain" description="C2H2-type" evidence="10">
    <location>
        <begin position="429"/>
        <end position="456"/>
    </location>
</feature>
<feature type="binding site" evidence="8">
    <location>
        <position position="94"/>
    </location>
    <ligand>
        <name>Zn(2+)</name>
        <dbReference type="ChEBI" id="CHEBI:29105"/>
    </ligand>
</feature>
<dbReference type="PROSITE" id="PS00028">
    <property type="entry name" value="ZINC_FINGER_C2H2_1"/>
    <property type="match status" value="8"/>
</dbReference>
<dbReference type="Pfam" id="PF00096">
    <property type="entry name" value="zf-C2H2"/>
    <property type="match status" value="6"/>
</dbReference>
<dbReference type="EMBL" id="JAWJWE010000003">
    <property type="protein sequence ID" value="KAK6639469.1"/>
    <property type="molecule type" value="Genomic_DNA"/>
</dbReference>
<feature type="domain" description="C2H2-type" evidence="10">
    <location>
        <begin position="459"/>
        <end position="487"/>
    </location>
</feature>
<protein>
    <submittedName>
        <fullName evidence="12">Uncharacterized protein</fullName>
    </submittedName>
</protein>
<dbReference type="SUPFAM" id="SSF57667">
    <property type="entry name" value="beta-beta-alpha zinc fingers"/>
    <property type="match status" value="5"/>
</dbReference>
<dbReference type="AlphaFoldDB" id="A0AAN8S8T1"/>
<keyword evidence="3" id="KW-0677">Repeat</keyword>
<dbReference type="SMART" id="SM00355">
    <property type="entry name" value="ZnF_C2H2"/>
    <property type="match status" value="11"/>
</dbReference>
<organism evidence="12 13">
    <name type="scientific">Polyplax serrata</name>
    <name type="common">Common mouse louse</name>
    <dbReference type="NCBI Taxonomy" id="468196"/>
    <lineage>
        <taxon>Eukaryota</taxon>
        <taxon>Metazoa</taxon>
        <taxon>Ecdysozoa</taxon>
        <taxon>Arthropoda</taxon>
        <taxon>Hexapoda</taxon>
        <taxon>Insecta</taxon>
        <taxon>Pterygota</taxon>
        <taxon>Neoptera</taxon>
        <taxon>Paraneoptera</taxon>
        <taxon>Psocodea</taxon>
        <taxon>Troctomorpha</taxon>
        <taxon>Phthiraptera</taxon>
        <taxon>Anoplura</taxon>
        <taxon>Polyplacidae</taxon>
        <taxon>Polyplax</taxon>
    </lineage>
</organism>
<dbReference type="PROSITE" id="PS50157">
    <property type="entry name" value="ZINC_FINGER_C2H2_2"/>
    <property type="match status" value="8"/>
</dbReference>
<keyword evidence="5 8" id="KW-0862">Zinc</keyword>
<evidence type="ECO:0000256" key="9">
    <source>
        <dbReference type="SAM" id="MobiDB-lite"/>
    </source>
</evidence>
<evidence type="ECO:0000256" key="3">
    <source>
        <dbReference type="ARBA" id="ARBA00022737"/>
    </source>
</evidence>
<evidence type="ECO:0000256" key="2">
    <source>
        <dbReference type="ARBA" id="ARBA00022723"/>
    </source>
</evidence>
<feature type="compositionally biased region" description="Polar residues" evidence="9">
    <location>
        <begin position="178"/>
        <end position="190"/>
    </location>
</feature>
<comment type="subcellular location">
    <subcellularLocation>
        <location evidence="1">Nucleus</location>
    </subcellularLocation>
</comment>
<feature type="compositionally biased region" description="Basic and acidic residues" evidence="9">
    <location>
        <begin position="129"/>
        <end position="157"/>
    </location>
</feature>
<reference evidence="12 13" key="1">
    <citation type="submission" date="2023-10" db="EMBL/GenBank/DDBJ databases">
        <title>Genomes of two closely related lineages of the louse Polyplax serrata with different host specificities.</title>
        <authorList>
            <person name="Martinu J."/>
            <person name="Tarabai H."/>
            <person name="Stefka J."/>
            <person name="Hypsa V."/>
        </authorList>
    </citation>
    <scope>NUCLEOTIDE SEQUENCE [LARGE SCALE GENOMIC DNA]</scope>
    <source>
        <strain evidence="12">HR10_N</strain>
    </source>
</reference>
<evidence type="ECO:0000256" key="4">
    <source>
        <dbReference type="ARBA" id="ARBA00022771"/>
    </source>
</evidence>
<dbReference type="Gene3D" id="3.40.1800.20">
    <property type="match status" value="1"/>
</dbReference>
<dbReference type="GO" id="GO:0005634">
    <property type="term" value="C:nucleus"/>
    <property type="evidence" value="ECO:0007669"/>
    <property type="project" value="UniProtKB-SubCell"/>
</dbReference>
<feature type="domain" description="C2H2-type" evidence="10">
    <location>
        <begin position="488"/>
        <end position="515"/>
    </location>
</feature>
<feature type="binding site" evidence="8">
    <location>
        <position position="45"/>
    </location>
    <ligand>
        <name>Zn(2+)</name>
        <dbReference type="ChEBI" id="CHEBI:29105"/>
    </ligand>
</feature>
<feature type="domain" description="C2H2-type" evidence="10">
    <location>
        <begin position="516"/>
        <end position="543"/>
    </location>
</feature>
<evidence type="ECO:0000259" key="11">
    <source>
        <dbReference type="PROSITE" id="PS51915"/>
    </source>
</evidence>
<dbReference type="GO" id="GO:0000981">
    <property type="term" value="F:DNA-binding transcription factor activity, RNA polymerase II-specific"/>
    <property type="evidence" value="ECO:0007669"/>
    <property type="project" value="TreeGrafter"/>
</dbReference>